<evidence type="ECO:0000313" key="3">
    <source>
        <dbReference type="Proteomes" id="UP001187192"/>
    </source>
</evidence>
<feature type="region of interest" description="Disordered" evidence="1">
    <location>
        <begin position="1"/>
        <end position="23"/>
    </location>
</feature>
<sequence>MLLPPDKSQVSRRRSKSGFSRGHGWVLNRGQVSGWGSCSGFEMRVNDRFKDGGSRSSFRIEVGVKIRFWDKGTGSEFRTRVKVRNGFWDGRTWGSGFGTGVDVRFWDHIDLDIDTQTQPRL</sequence>
<gene>
    <name evidence="2" type="ORF">TIFTF001_009774</name>
</gene>
<proteinExistence type="predicted"/>
<name>A0AA87ZV92_FICCA</name>
<dbReference type="AlphaFoldDB" id="A0AA87ZV92"/>
<reference evidence="2" key="1">
    <citation type="submission" date="2023-07" db="EMBL/GenBank/DDBJ databases">
        <title>draft genome sequence of fig (Ficus carica).</title>
        <authorList>
            <person name="Takahashi T."/>
            <person name="Nishimura K."/>
        </authorList>
    </citation>
    <scope>NUCLEOTIDE SEQUENCE</scope>
</reference>
<evidence type="ECO:0000313" key="2">
    <source>
        <dbReference type="EMBL" id="GMN40549.1"/>
    </source>
</evidence>
<accession>A0AA87ZV92</accession>
<dbReference type="EMBL" id="BTGU01000011">
    <property type="protein sequence ID" value="GMN40549.1"/>
    <property type="molecule type" value="Genomic_DNA"/>
</dbReference>
<organism evidence="2 3">
    <name type="scientific">Ficus carica</name>
    <name type="common">Common fig</name>
    <dbReference type="NCBI Taxonomy" id="3494"/>
    <lineage>
        <taxon>Eukaryota</taxon>
        <taxon>Viridiplantae</taxon>
        <taxon>Streptophyta</taxon>
        <taxon>Embryophyta</taxon>
        <taxon>Tracheophyta</taxon>
        <taxon>Spermatophyta</taxon>
        <taxon>Magnoliopsida</taxon>
        <taxon>eudicotyledons</taxon>
        <taxon>Gunneridae</taxon>
        <taxon>Pentapetalae</taxon>
        <taxon>rosids</taxon>
        <taxon>fabids</taxon>
        <taxon>Rosales</taxon>
        <taxon>Moraceae</taxon>
        <taxon>Ficeae</taxon>
        <taxon>Ficus</taxon>
    </lineage>
</organism>
<keyword evidence="3" id="KW-1185">Reference proteome</keyword>
<dbReference type="Proteomes" id="UP001187192">
    <property type="component" value="Unassembled WGS sequence"/>
</dbReference>
<protein>
    <submittedName>
        <fullName evidence="2">Uncharacterized protein</fullName>
    </submittedName>
</protein>
<comment type="caution">
    <text evidence="2">The sequence shown here is derived from an EMBL/GenBank/DDBJ whole genome shotgun (WGS) entry which is preliminary data.</text>
</comment>
<evidence type="ECO:0000256" key="1">
    <source>
        <dbReference type="SAM" id="MobiDB-lite"/>
    </source>
</evidence>